<accession>A0A1G8CQJ4</accession>
<keyword evidence="1" id="KW-0472">Membrane</keyword>
<feature type="transmembrane region" description="Helical" evidence="1">
    <location>
        <begin position="107"/>
        <end position="126"/>
    </location>
</feature>
<dbReference type="AlphaFoldDB" id="A0A1G8CQJ4"/>
<proteinExistence type="predicted"/>
<gene>
    <name evidence="2" type="ORF">SAMN05216272_101722</name>
</gene>
<dbReference type="Proteomes" id="UP000199636">
    <property type="component" value="Unassembled WGS sequence"/>
</dbReference>
<keyword evidence="1" id="KW-0812">Transmembrane</keyword>
<evidence type="ECO:0000313" key="3">
    <source>
        <dbReference type="Proteomes" id="UP000199636"/>
    </source>
</evidence>
<dbReference type="Pfam" id="PF09490">
    <property type="entry name" value="CbtA"/>
    <property type="match status" value="1"/>
</dbReference>
<keyword evidence="1" id="KW-1133">Transmembrane helix</keyword>
<protein>
    <submittedName>
        <fullName evidence="2">Uncharacterized membrane protein, predicted cobalt tansporter CbtA</fullName>
    </submittedName>
</protein>
<feature type="transmembrane region" description="Helical" evidence="1">
    <location>
        <begin position="175"/>
        <end position="197"/>
    </location>
</feature>
<dbReference type="InterPro" id="IPR012666">
    <property type="entry name" value="CbtA_put"/>
</dbReference>
<feature type="transmembrane region" description="Helical" evidence="1">
    <location>
        <begin position="217"/>
        <end position="238"/>
    </location>
</feature>
<dbReference type="EMBL" id="FNDS01000001">
    <property type="protein sequence ID" value="SDH47787.1"/>
    <property type="molecule type" value="Genomic_DNA"/>
</dbReference>
<dbReference type="RefSeq" id="WP_090260907.1">
    <property type="nucleotide sequence ID" value="NZ_FNDS01000001.1"/>
</dbReference>
<reference evidence="3" key="1">
    <citation type="submission" date="2016-10" db="EMBL/GenBank/DDBJ databases">
        <authorList>
            <person name="Varghese N."/>
            <person name="Submissions S."/>
        </authorList>
    </citation>
    <scope>NUCLEOTIDE SEQUENCE [LARGE SCALE GENOMIC DNA]</scope>
    <source>
        <strain evidence="3">CCM 7469</strain>
    </source>
</reference>
<evidence type="ECO:0000256" key="1">
    <source>
        <dbReference type="SAM" id="Phobius"/>
    </source>
</evidence>
<sequence>MTGTLLLRGMLVGILAGLLAFAFAKVYGEPEVARAIAFEEQGSAHHQASEASGAHAHADEEELVSREVQAGVGLLTGVLVYSSAMGGLFALVFAYALGRVGRLGPRALAALLALAAFIALYLVPGLKYPANPPSVGDPASIRQRTLLFFLMIAVSLAAAAVAVNLARRLIARHGVWFGALAGVALYLAICAVTAAVFPAVREVPADFPADLLWQFRVVALGIQAILWSTLGLAFGWWIERSLIRQGQYVPA</sequence>
<organism evidence="2 3">
    <name type="scientific">Pseudomonas panipatensis</name>
    <dbReference type="NCBI Taxonomy" id="428992"/>
    <lineage>
        <taxon>Bacteria</taxon>
        <taxon>Pseudomonadati</taxon>
        <taxon>Pseudomonadota</taxon>
        <taxon>Gammaproteobacteria</taxon>
        <taxon>Pseudomonadales</taxon>
        <taxon>Pseudomonadaceae</taxon>
        <taxon>Pseudomonas</taxon>
    </lineage>
</organism>
<dbReference type="OrthoDB" id="6851830at2"/>
<feature type="transmembrane region" description="Helical" evidence="1">
    <location>
        <begin position="72"/>
        <end position="95"/>
    </location>
</feature>
<dbReference type="STRING" id="428992.SAMN05216272_101722"/>
<keyword evidence="3" id="KW-1185">Reference proteome</keyword>
<name>A0A1G8CQJ4_9PSED</name>
<feature type="transmembrane region" description="Helical" evidence="1">
    <location>
        <begin position="146"/>
        <end position="166"/>
    </location>
</feature>
<evidence type="ECO:0000313" key="2">
    <source>
        <dbReference type="EMBL" id="SDH47787.1"/>
    </source>
</evidence>